<keyword evidence="1" id="KW-0812">Transmembrane</keyword>
<comment type="caution">
    <text evidence="2">The sequence shown here is derived from an EMBL/GenBank/DDBJ whole genome shotgun (WGS) entry which is preliminary data.</text>
</comment>
<keyword evidence="1" id="KW-1133">Transmembrane helix</keyword>
<accession>A0A5N0EL55</accession>
<sequence length="61" mass="6450">MRQSRIATVSTDVTVIILLALAGFLLGGVYSTWKTARKFAIVLAVLAALAIAGAVFWWVGA</sequence>
<reference evidence="2 3" key="1">
    <citation type="submission" date="2019-09" db="EMBL/GenBank/DDBJ databases">
        <authorList>
            <person name="Wang X."/>
        </authorList>
    </citation>
    <scope>NUCLEOTIDE SEQUENCE [LARGE SCALE GENOMIC DNA]</scope>
    <source>
        <strain evidence="2 3">CICC 11023</strain>
    </source>
</reference>
<evidence type="ECO:0000313" key="3">
    <source>
        <dbReference type="Proteomes" id="UP000323876"/>
    </source>
</evidence>
<dbReference type="Proteomes" id="UP000323876">
    <property type="component" value="Unassembled WGS sequence"/>
</dbReference>
<protein>
    <submittedName>
        <fullName evidence="2">Uncharacterized protein</fullName>
    </submittedName>
</protein>
<feature type="transmembrane region" description="Helical" evidence="1">
    <location>
        <begin position="39"/>
        <end position="59"/>
    </location>
</feature>
<name>A0A5N0EL55_9NOCA</name>
<keyword evidence="3" id="KW-1185">Reference proteome</keyword>
<organism evidence="2 3">
    <name type="scientific">Nocardia colli</name>
    <dbReference type="NCBI Taxonomy" id="2545717"/>
    <lineage>
        <taxon>Bacteria</taxon>
        <taxon>Bacillati</taxon>
        <taxon>Actinomycetota</taxon>
        <taxon>Actinomycetes</taxon>
        <taxon>Mycobacteriales</taxon>
        <taxon>Nocardiaceae</taxon>
        <taxon>Nocardia</taxon>
    </lineage>
</organism>
<evidence type="ECO:0000256" key="1">
    <source>
        <dbReference type="SAM" id="Phobius"/>
    </source>
</evidence>
<proteinExistence type="predicted"/>
<gene>
    <name evidence="2" type="ORF">F3087_02085</name>
</gene>
<feature type="transmembrane region" description="Helical" evidence="1">
    <location>
        <begin position="12"/>
        <end position="33"/>
    </location>
</feature>
<keyword evidence="1" id="KW-0472">Membrane</keyword>
<evidence type="ECO:0000313" key="2">
    <source>
        <dbReference type="EMBL" id="KAA8890127.1"/>
    </source>
</evidence>
<dbReference type="AlphaFoldDB" id="A0A5N0EL55"/>
<dbReference type="EMBL" id="VXLC01000001">
    <property type="protein sequence ID" value="KAA8890127.1"/>
    <property type="molecule type" value="Genomic_DNA"/>
</dbReference>